<dbReference type="InterPro" id="IPR027443">
    <property type="entry name" value="IPNS-like_sf"/>
</dbReference>
<evidence type="ECO:0000256" key="1">
    <source>
        <dbReference type="ARBA" id="ARBA00022723"/>
    </source>
</evidence>
<dbReference type="OMA" id="FPAITHR"/>
<dbReference type="Proteomes" id="UP000594263">
    <property type="component" value="Unplaced"/>
</dbReference>
<evidence type="ECO:0000313" key="5">
    <source>
        <dbReference type="EnsemblPlants" id="Kaladp0081s0294.1.v1.1"/>
    </source>
</evidence>
<dbReference type="InterPro" id="IPR005123">
    <property type="entry name" value="Oxoglu/Fe-dep_dioxygenase_dom"/>
</dbReference>
<evidence type="ECO:0000313" key="6">
    <source>
        <dbReference type="Proteomes" id="UP000594263"/>
    </source>
</evidence>
<evidence type="ECO:0000259" key="4">
    <source>
        <dbReference type="PROSITE" id="PS51471"/>
    </source>
</evidence>
<dbReference type="PANTHER" id="PTHR47990">
    <property type="entry name" value="2-OXOGLUTARATE (2OG) AND FE(II)-DEPENDENT OXYGENASE SUPERFAMILY PROTEIN-RELATED"/>
    <property type="match status" value="1"/>
</dbReference>
<keyword evidence="1 3" id="KW-0479">Metal-binding</keyword>
<feature type="domain" description="Fe2OG dioxygenase" evidence="4">
    <location>
        <begin position="200"/>
        <end position="303"/>
    </location>
</feature>
<evidence type="ECO:0000256" key="2">
    <source>
        <dbReference type="ARBA" id="ARBA00023004"/>
    </source>
</evidence>
<dbReference type="Gramene" id="Kaladp0081s0294.1.v1.1">
    <property type="protein sequence ID" value="Kaladp0081s0294.1.v1.1"/>
    <property type="gene ID" value="Kaladp0081s0294.v1.1"/>
</dbReference>
<reference evidence="5" key="1">
    <citation type="submission" date="2021-01" db="UniProtKB">
        <authorList>
            <consortium name="EnsemblPlants"/>
        </authorList>
    </citation>
    <scope>IDENTIFICATION</scope>
</reference>
<keyword evidence="6" id="KW-1185">Reference proteome</keyword>
<dbReference type="Pfam" id="PF03171">
    <property type="entry name" value="2OG-FeII_Oxy"/>
    <property type="match status" value="1"/>
</dbReference>
<dbReference type="GO" id="GO:0046872">
    <property type="term" value="F:metal ion binding"/>
    <property type="evidence" value="ECO:0007669"/>
    <property type="project" value="UniProtKB-KW"/>
</dbReference>
<protein>
    <recommendedName>
        <fullName evidence="4">Fe2OG dioxygenase domain-containing protein</fullName>
    </recommendedName>
</protein>
<dbReference type="GO" id="GO:0016491">
    <property type="term" value="F:oxidoreductase activity"/>
    <property type="evidence" value="ECO:0007669"/>
    <property type="project" value="UniProtKB-KW"/>
</dbReference>
<dbReference type="Gene3D" id="2.60.120.330">
    <property type="entry name" value="B-lactam Antibiotic, Isopenicillin N Synthase, Chain"/>
    <property type="match status" value="1"/>
</dbReference>
<proteinExistence type="inferred from homology"/>
<dbReference type="PROSITE" id="PS51471">
    <property type="entry name" value="FE2OG_OXY"/>
    <property type="match status" value="1"/>
</dbReference>
<sequence>MNFTTSLRDSYAGAPLPLHLITPLDFRSIEALPASHRWPDPPGPDQSEQPVPLVSLGSPQAAKILNHACREWGVFQLTGHDISLGLLEDVVCHARRLFELPLAVKTRALRSASGGTGYGMARMSRFFDKFMWHEGFTIMDCCSLGQDARALWPQDYIPFCDTIQKYQNKMKKLCQLITQLILDSLGLSPTDFVEWSNPGTASTALQLNYYPPCPDPAHAMGLAPHTDTLSFTVLHQDRCAGGLEILKGGTGWVPAAPLARGALVVILGDLVHILSNGAYASVVHRARVPETGDRISVAYFYGPSMDLEITPVAVEGEEQRFRSVTVKDYVKLKEKYFNDALSQLAAS</sequence>
<keyword evidence="3" id="KW-0560">Oxidoreductase</keyword>
<dbReference type="Pfam" id="PF14226">
    <property type="entry name" value="DIOX_N"/>
    <property type="match status" value="1"/>
</dbReference>
<dbReference type="InterPro" id="IPR050231">
    <property type="entry name" value="Iron_ascorbate_oxido_reductase"/>
</dbReference>
<accession>A0A7N0URT5</accession>
<dbReference type="SUPFAM" id="SSF51197">
    <property type="entry name" value="Clavaminate synthase-like"/>
    <property type="match status" value="1"/>
</dbReference>
<evidence type="ECO:0000256" key="3">
    <source>
        <dbReference type="RuleBase" id="RU003682"/>
    </source>
</evidence>
<dbReference type="InterPro" id="IPR044861">
    <property type="entry name" value="IPNS-like_FE2OG_OXY"/>
</dbReference>
<dbReference type="InterPro" id="IPR026992">
    <property type="entry name" value="DIOX_N"/>
</dbReference>
<comment type="similarity">
    <text evidence="3">Belongs to the iron/ascorbate-dependent oxidoreductase family.</text>
</comment>
<dbReference type="EnsemblPlants" id="Kaladp0081s0294.1.v1.1">
    <property type="protein sequence ID" value="Kaladp0081s0294.1.v1.1"/>
    <property type="gene ID" value="Kaladp0081s0294.v1.1"/>
</dbReference>
<name>A0A7N0URT5_KALFE</name>
<organism evidence="5 6">
    <name type="scientific">Kalanchoe fedtschenkoi</name>
    <name type="common">Lavender scallops</name>
    <name type="synonym">South American air plant</name>
    <dbReference type="NCBI Taxonomy" id="63787"/>
    <lineage>
        <taxon>Eukaryota</taxon>
        <taxon>Viridiplantae</taxon>
        <taxon>Streptophyta</taxon>
        <taxon>Embryophyta</taxon>
        <taxon>Tracheophyta</taxon>
        <taxon>Spermatophyta</taxon>
        <taxon>Magnoliopsida</taxon>
        <taxon>eudicotyledons</taxon>
        <taxon>Gunneridae</taxon>
        <taxon>Pentapetalae</taxon>
        <taxon>Saxifragales</taxon>
        <taxon>Crassulaceae</taxon>
        <taxon>Kalanchoe</taxon>
    </lineage>
</organism>
<dbReference type="AlphaFoldDB" id="A0A7N0URT5"/>
<keyword evidence="2 3" id="KW-0408">Iron</keyword>